<dbReference type="EMBL" id="CAJVCH010084770">
    <property type="protein sequence ID" value="CAG7721957.1"/>
    <property type="molecule type" value="Genomic_DNA"/>
</dbReference>
<feature type="non-terminal residue" evidence="6">
    <location>
        <position position="50"/>
    </location>
</feature>
<dbReference type="Proteomes" id="UP000708208">
    <property type="component" value="Unassembled WGS sequence"/>
</dbReference>
<comment type="caution">
    <text evidence="6">The sequence shown here is derived from an EMBL/GenBank/DDBJ whole genome shotgun (WGS) entry which is preliminary data.</text>
</comment>
<proteinExistence type="predicted"/>
<dbReference type="GO" id="GO:0005930">
    <property type="term" value="C:axoneme"/>
    <property type="evidence" value="ECO:0007669"/>
    <property type="project" value="UniProtKB-SubCell"/>
</dbReference>
<gene>
    <name evidence="6" type="ORF">AFUS01_LOCUS11140</name>
</gene>
<dbReference type="AlphaFoldDB" id="A0A8J2JNA5"/>
<protein>
    <recommendedName>
        <fullName evidence="5">DM10 domain-containing protein</fullName>
    </recommendedName>
</protein>
<evidence type="ECO:0000259" key="5">
    <source>
        <dbReference type="PROSITE" id="PS51336"/>
    </source>
</evidence>
<evidence type="ECO:0000256" key="1">
    <source>
        <dbReference type="ARBA" id="ARBA00004430"/>
    </source>
</evidence>
<keyword evidence="2" id="KW-0963">Cytoplasm</keyword>
<organism evidence="6 7">
    <name type="scientific">Allacma fusca</name>
    <dbReference type="NCBI Taxonomy" id="39272"/>
    <lineage>
        <taxon>Eukaryota</taxon>
        <taxon>Metazoa</taxon>
        <taxon>Ecdysozoa</taxon>
        <taxon>Arthropoda</taxon>
        <taxon>Hexapoda</taxon>
        <taxon>Collembola</taxon>
        <taxon>Symphypleona</taxon>
        <taxon>Sminthuridae</taxon>
        <taxon>Allacma</taxon>
    </lineage>
</organism>
<dbReference type="OrthoDB" id="6360546at2759"/>
<accession>A0A8J2JNA5</accession>
<dbReference type="InterPro" id="IPR006602">
    <property type="entry name" value="DM10_dom"/>
</dbReference>
<name>A0A8J2JNA5_9HEXA</name>
<evidence type="ECO:0000313" key="6">
    <source>
        <dbReference type="EMBL" id="CAG7721957.1"/>
    </source>
</evidence>
<feature type="domain" description="DM10" evidence="5">
    <location>
        <begin position="17"/>
        <end position="50"/>
    </location>
</feature>
<evidence type="ECO:0000313" key="7">
    <source>
        <dbReference type="Proteomes" id="UP000708208"/>
    </source>
</evidence>
<sequence length="50" mass="5945">LELKPVVKDYRKAAAKEKDILRFDAKFYCPLQKVNAARRFTINYYMSDDT</sequence>
<evidence type="ECO:0000256" key="3">
    <source>
        <dbReference type="ARBA" id="ARBA00023212"/>
    </source>
</evidence>
<feature type="non-terminal residue" evidence="6">
    <location>
        <position position="1"/>
    </location>
</feature>
<keyword evidence="4" id="KW-0966">Cell projection</keyword>
<dbReference type="Pfam" id="PF06565">
    <property type="entry name" value="DM10_dom"/>
    <property type="match status" value="1"/>
</dbReference>
<keyword evidence="7" id="KW-1185">Reference proteome</keyword>
<comment type="subcellular location">
    <subcellularLocation>
        <location evidence="1">Cytoplasm</location>
        <location evidence="1">Cytoskeleton</location>
        <location evidence="1">Cilium axoneme</location>
    </subcellularLocation>
</comment>
<reference evidence="6" key="1">
    <citation type="submission" date="2021-06" db="EMBL/GenBank/DDBJ databases">
        <authorList>
            <person name="Hodson N. C."/>
            <person name="Mongue J. A."/>
            <person name="Jaron S. K."/>
        </authorList>
    </citation>
    <scope>NUCLEOTIDE SEQUENCE</scope>
</reference>
<evidence type="ECO:0000256" key="2">
    <source>
        <dbReference type="ARBA" id="ARBA00022490"/>
    </source>
</evidence>
<dbReference type="PROSITE" id="PS51336">
    <property type="entry name" value="DM10"/>
    <property type="match status" value="1"/>
</dbReference>
<keyword evidence="3" id="KW-0206">Cytoskeleton</keyword>
<evidence type="ECO:0000256" key="4">
    <source>
        <dbReference type="ARBA" id="ARBA00023273"/>
    </source>
</evidence>